<keyword evidence="2" id="KW-1185">Reference proteome</keyword>
<dbReference type="PANTHER" id="PTHR28106:SF1">
    <property type="entry name" value="MITOCHONDRIAL ATPASE COMPLEX SUBUNIT ATP10"/>
    <property type="match status" value="1"/>
</dbReference>
<gene>
    <name evidence="3" type="primary">LOC107936968</name>
</gene>
<dbReference type="Pfam" id="PF05176">
    <property type="entry name" value="ATP-synt_10"/>
    <property type="match status" value="1"/>
</dbReference>
<dbReference type="Pfam" id="PF08704">
    <property type="entry name" value="GCD14"/>
    <property type="match status" value="1"/>
</dbReference>
<proteinExistence type="predicted"/>
<dbReference type="PANTHER" id="PTHR28106">
    <property type="entry name" value="MITOCHONDRIAL ATPASE COMPLEX SUBUNIT ATP10"/>
    <property type="match status" value="1"/>
</dbReference>
<reference evidence="3" key="2">
    <citation type="submission" date="2025-08" db="UniProtKB">
        <authorList>
            <consortium name="RefSeq"/>
        </authorList>
    </citation>
    <scope>IDENTIFICATION</scope>
</reference>
<sequence length="231" mass="25945">MRKSSGGAKDALQRRIAYSFGDHYYFRKELKILNLLTGYIFLLDKFGIIRWRGFSLAKRTQLDMQGCRQWVKSRMEDRGAKPCDFSQTAPPHKPCDSVSNATFPGSLRNPQTVSFLKLLDLPYVLDNALDSRDTPASLPQKGSLRNPQTVSFLKLLDLPYVLDNALDSRDTPASLPQKEGMFYDFERTGISTLVTMGVRDIQGEGFPDQFSGLADSVFLDLPQPWLAIPSG</sequence>
<dbReference type="InterPro" id="IPR029063">
    <property type="entry name" value="SAM-dependent_MTases_sf"/>
</dbReference>
<dbReference type="Gene3D" id="3.40.50.150">
    <property type="entry name" value="Vaccinia Virus protein VP39"/>
    <property type="match status" value="1"/>
</dbReference>
<organism evidence="2 3">
    <name type="scientific">Gossypium hirsutum</name>
    <name type="common">Upland cotton</name>
    <name type="synonym">Gossypium mexicanum</name>
    <dbReference type="NCBI Taxonomy" id="3635"/>
    <lineage>
        <taxon>Eukaryota</taxon>
        <taxon>Viridiplantae</taxon>
        <taxon>Streptophyta</taxon>
        <taxon>Embryophyta</taxon>
        <taxon>Tracheophyta</taxon>
        <taxon>Spermatophyta</taxon>
        <taxon>Magnoliopsida</taxon>
        <taxon>eudicotyledons</taxon>
        <taxon>Gunneridae</taxon>
        <taxon>Pentapetalae</taxon>
        <taxon>rosids</taxon>
        <taxon>malvids</taxon>
        <taxon>Malvales</taxon>
        <taxon>Malvaceae</taxon>
        <taxon>Malvoideae</taxon>
        <taxon>Gossypium</taxon>
    </lineage>
</organism>
<feature type="domain" description="tRNA (adenine(58)-N(1))-methyltransferase catalytic subunit TRM61 C-terminal" evidence="1">
    <location>
        <begin position="183"/>
        <end position="230"/>
    </location>
</feature>
<dbReference type="InterPro" id="IPR007849">
    <property type="entry name" value="ATP10"/>
</dbReference>
<dbReference type="InterPro" id="IPR049470">
    <property type="entry name" value="TRM61_C"/>
</dbReference>
<reference evidence="2" key="1">
    <citation type="journal article" date="2020" name="Nat. Genet.">
        <title>Genomic diversifications of five Gossypium allopolyploid species and their impact on cotton improvement.</title>
        <authorList>
            <person name="Chen Z.J."/>
            <person name="Sreedasyam A."/>
            <person name="Ando A."/>
            <person name="Song Q."/>
            <person name="De Santiago L.M."/>
            <person name="Hulse-Kemp A.M."/>
            <person name="Ding M."/>
            <person name="Ye W."/>
            <person name="Kirkbride R.C."/>
            <person name="Jenkins J."/>
            <person name="Plott C."/>
            <person name="Lovell J."/>
            <person name="Lin Y.M."/>
            <person name="Vaughn R."/>
            <person name="Liu B."/>
            <person name="Simpson S."/>
            <person name="Scheffler B.E."/>
            <person name="Wen L."/>
            <person name="Saski C.A."/>
            <person name="Grover C.E."/>
            <person name="Hu G."/>
            <person name="Conover J.L."/>
            <person name="Carlson J.W."/>
            <person name="Shu S."/>
            <person name="Boston L.B."/>
            <person name="Williams M."/>
            <person name="Peterson D.G."/>
            <person name="McGee K."/>
            <person name="Jones D.C."/>
            <person name="Wendel J.F."/>
            <person name="Stelly D.M."/>
            <person name="Grimwood J."/>
            <person name="Schmutz J."/>
        </authorList>
    </citation>
    <scope>NUCLEOTIDE SEQUENCE [LARGE SCALE GENOMIC DNA]</scope>
    <source>
        <strain evidence="2">cv. TM-1</strain>
    </source>
</reference>
<name>A0ABM2ZJC4_GOSHI</name>
<evidence type="ECO:0000313" key="2">
    <source>
        <dbReference type="Proteomes" id="UP000818029"/>
    </source>
</evidence>
<evidence type="ECO:0000313" key="3">
    <source>
        <dbReference type="RefSeq" id="XP_040942756.1"/>
    </source>
</evidence>
<evidence type="ECO:0000259" key="1">
    <source>
        <dbReference type="Pfam" id="PF08704"/>
    </source>
</evidence>
<accession>A0ABM2ZJC4</accession>
<dbReference type="RefSeq" id="XP_040942756.1">
    <property type="nucleotide sequence ID" value="XM_041086822.1"/>
</dbReference>
<dbReference type="GeneID" id="107936968"/>
<protein>
    <submittedName>
        <fullName evidence="3">Uncharacterized protein isoform X1</fullName>
    </submittedName>
</protein>
<dbReference type="Proteomes" id="UP000818029">
    <property type="component" value="Chromosome A02"/>
</dbReference>